<dbReference type="PROSITE" id="PS51257">
    <property type="entry name" value="PROKAR_LIPOPROTEIN"/>
    <property type="match status" value="1"/>
</dbReference>
<evidence type="ECO:0000313" key="3">
    <source>
        <dbReference type="Proteomes" id="UP000255326"/>
    </source>
</evidence>
<gene>
    <name evidence="2" type="ORF">DFR59_1324</name>
</gene>
<sequence length="131" mass="15166">MKKYIVLILSLFFLTACTSGKTQSLEEFWKDTDIKKVDEIVIQDGTSGGSLTITEQDQMDDLLSQIKDIEFTPKKNQEEVKGWSYAVTLFDGKKSFKFFTDKIGKTYYDSTPEILPIIEKYYHDHLPRASY</sequence>
<feature type="signal peptide" evidence="1">
    <location>
        <begin position="1"/>
        <end position="18"/>
    </location>
</feature>
<evidence type="ECO:0008006" key="4">
    <source>
        <dbReference type="Google" id="ProtNLM"/>
    </source>
</evidence>
<organism evidence="2 3">
    <name type="scientific">Falsibacillus pallidus</name>
    <dbReference type="NCBI Taxonomy" id="493781"/>
    <lineage>
        <taxon>Bacteria</taxon>
        <taxon>Bacillati</taxon>
        <taxon>Bacillota</taxon>
        <taxon>Bacilli</taxon>
        <taxon>Bacillales</taxon>
        <taxon>Bacillaceae</taxon>
        <taxon>Falsibacillus</taxon>
    </lineage>
</organism>
<comment type="caution">
    <text evidence="2">The sequence shown here is derived from an EMBL/GenBank/DDBJ whole genome shotgun (WGS) entry which is preliminary data.</text>
</comment>
<feature type="chain" id="PRO_5039669653" description="Lipoprotein" evidence="1">
    <location>
        <begin position="19"/>
        <end position="131"/>
    </location>
</feature>
<reference evidence="2 3" key="1">
    <citation type="submission" date="2018-07" db="EMBL/GenBank/DDBJ databases">
        <title>Genomic Encyclopedia of Type Strains, Phase IV (KMG-IV): sequencing the most valuable type-strain genomes for metagenomic binning, comparative biology and taxonomic classification.</title>
        <authorList>
            <person name="Goeker M."/>
        </authorList>
    </citation>
    <scope>NUCLEOTIDE SEQUENCE [LARGE SCALE GENOMIC DNA]</scope>
    <source>
        <strain evidence="2 3">DSM 25281</strain>
    </source>
</reference>
<dbReference type="AlphaFoldDB" id="A0A370G0B3"/>
<evidence type="ECO:0000313" key="2">
    <source>
        <dbReference type="EMBL" id="RDI36329.1"/>
    </source>
</evidence>
<proteinExistence type="predicted"/>
<dbReference type="RefSeq" id="WP_114747409.1">
    <property type="nucleotide sequence ID" value="NZ_QQAY01000032.1"/>
</dbReference>
<name>A0A370G0B3_9BACI</name>
<dbReference type="EMBL" id="QQAY01000032">
    <property type="protein sequence ID" value="RDI36329.1"/>
    <property type="molecule type" value="Genomic_DNA"/>
</dbReference>
<dbReference type="OrthoDB" id="2868629at2"/>
<keyword evidence="3" id="KW-1185">Reference proteome</keyword>
<accession>A0A370G0B3</accession>
<dbReference type="Proteomes" id="UP000255326">
    <property type="component" value="Unassembled WGS sequence"/>
</dbReference>
<keyword evidence="1" id="KW-0732">Signal</keyword>
<evidence type="ECO:0000256" key="1">
    <source>
        <dbReference type="SAM" id="SignalP"/>
    </source>
</evidence>
<protein>
    <recommendedName>
        <fullName evidence="4">Lipoprotein</fullName>
    </recommendedName>
</protein>